<dbReference type="STRING" id="400682.A0A1X7VR98"/>
<feature type="domain" description="IPT/TIG" evidence="12">
    <location>
        <begin position="241"/>
        <end position="327"/>
    </location>
</feature>
<reference evidence="14" key="1">
    <citation type="journal article" date="2010" name="Nature">
        <title>The Amphimedon queenslandica genome and the evolution of animal complexity.</title>
        <authorList>
            <person name="Srivastava M."/>
            <person name="Simakov O."/>
            <person name="Chapman J."/>
            <person name="Fahey B."/>
            <person name="Gauthier M.E."/>
            <person name="Mitros T."/>
            <person name="Richards G.S."/>
            <person name="Conaco C."/>
            <person name="Dacre M."/>
            <person name="Hellsten U."/>
            <person name="Larroux C."/>
            <person name="Putnam N.H."/>
            <person name="Stanke M."/>
            <person name="Adamska M."/>
            <person name="Darling A."/>
            <person name="Degnan S.M."/>
            <person name="Oakley T.H."/>
            <person name="Plachetzki D.C."/>
            <person name="Zhai Y."/>
            <person name="Adamski M."/>
            <person name="Calcino A."/>
            <person name="Cummins S.F."/>
            <person name="Goodstein D.M."/>
            <person name="Harris C."/>
            <person name="Jackson D.J."/>
            <person name="Leys S.P."/>
            <person name="Shu S."/>
            <person name="Woodcroft B.J."/>
            <person name="Vervoort M."/>
            <person name="Kosik K.S."/>
            <person name="Manning G."/>
            <person name="Degnan B.M."/>
            <person name="Rokhsar D.S."/>
        </authorList>
    </citation>
    <scope>NUCLEOTIDE SEQUENCE [LARGE SCALE GENOMIC DNA]</scope>
</reference>
<keyword evidence="9 10" id="KW-0539">Nucleus</keyword>
<feature type="compositionally biased region" description="Pro residues" evidence="11">
    <location>
        <begin position="9"/>
        <end position="21"/>
    </location>
</feature>
<dbReference type="Gene3D" id="2.60.40.10">
    <property type="entry name" value="Immunoglobulins"/>
    <property type="match status" value="1"/>
</dbReference>
<proteinExistence type="inferred from homology"/>
<keyword evidence="8 10" id="KW-0804">Transcription</keyword>
<evidence type="ECO:0000256" key="5">
    <source>
        <dbReference type="ARBA" id="ARBA00022833"/>
    </source>
</evidence>
<keyword evidence="10" id="KW-0217">Developmental protein</keyword>
<evidence type="ECO:0000256" key="9">
    <source>
        <dbReference type="ARBA" id="ARBA00023242"/>
    </source>
</evidence>
<dbReference type="Proteomes" id="UP000007879">
    <property type="component" value="Unassembled WGS sequence"/>
</dbReference>
<dbReference type="GO" id="GO:0008270">
    <property type="term" value="F:zinc ion binding"/>
    <property type="evidence" value="ECO:0007669"/>
    <property type="project" value="UniProtKB-KW"/>
</dbReference>
<dbReference type="GO" id="GO:0003677">
    <property type="term" value="F:DNA binding"/>
    <property type="evidence" value="ECO:0007669"/>
    <property type="project" value="UniProtKB-KW"/>
</dbReference>
<feature type="region of interest" description="Disordered" evidence="11">
    <location>
        <begin position="608"/>
        <end position="635"/>
    </location>
</feature>
<keyword evidence="4 10" id="KW-0863">Zinc-finger</keyword>
<dbReference type="OrthoDB" id="25246at2759"/>
<keyword evidence="5 10" id="KW-0862">Zinc</keyword>
<evidence type="ECO:0000256" key="2">
    <source>
        <dbReference type="ARBA" id="ARBA00010340"/>
    </source>
</evidence>
<keyword evidence="3 10" id="KW-0479">Metal-binding</keyword>
<dbReference type="InterPro" id="IPR014756">
    <property type="entry name" value="Ig_E-set"/>
</dbReference>
<dbReference type="EnsemblMetazoa" id="XM_011410640.2">
    <property type="protein sequence ID" value="XP_011408942.1"/>
    <property type="gene ID" value="LOC100633751"/>
</dbReference>
<evidence type="ECO:0000256" key="7">
    <source>
        <dbReference type="ARBA" id="ARBA00023125"/>
    </source>
</evidence>
<dbReference type="KEGG" id="aqu:100633751"/>
<feature type="region of interest" description="Disordered" evidence="11">
    <location>
        <begin position="661"/>
        <end position="713"/>
    </location>
</feature>
<feature type="region of interest" description="Disordered" evidence="11">
    <location>
        <begin position="466"/>
        <end position="490"/>
    </location>
</feature>
<dbReference type="InterPro" id="IPR013783">
    <property type="entry name" value="Ig-like_fold"/>
</dbReference>
<dbReference type="eggNOG" id="KOG3836">
    <property type="taxonomic scope" value="Eukaryota"/>
</dbReference>
<evidence type="ECO:0000256" key="8">
    <source>
        <dbReference type="ARBA" id="ARBA00023163"/>
    </source>
</evidence>
<dbReference type="PANTHER" id="PTHR10747">
    <property type="entry name" value="TRANSCRIPTION FACTOR COE FAMILY MEMBER"/>
    <property type="match status" value="1"/>
</dbReference>
<dbReference type="InterPro" id="IPR038173">
    <property type="entry name" value="COE_DBD_sf"/>
</dbReference>
<name>A0A1X7VR98_AMPQE</name>
<feature type="compositionally biased region" description="Polar residues" evidence="11">
    <location>
        <begin position="619"/>
        <end position="635"/>
    </location>
</feature>
<dbReference type="InterPro" id="IPR002909">
    <property type="entry name" value="IPT_dom"/>
</dbReference>
<keyword evidence="14" id="KW-1185">Reference proteome</keyword>
<dbReference type="InterPro" id="IPR032200">
    <property type="entry name" value="COE_DBD"/>
</dbReference>
<dbReference type="EnsemblMetazoa" id="Aqu2.1.41948_001">
    <property type="protein sequence ID" value="Aqu2.1.41948_001"/>
    <property type="gene ID" value="Aqu2.1.41948"/>
</dbReference>
<reference evidence="13" key="2">
    <citation type="submission" date="2017-05" db="UniProtKB">
        <authorList>
            <consortium name="EnsemblMetazoa"/>
        </authorList>
    </citation>
    <scope>IDENTIFICATION</scope>
</reference>
<evidence type="ECO:0000256" key="1">
    <source>
        <dbReference type="ARBA" id="ARBA00004123"/>
    </source>
</evidence>
<dbReference type="EnsemblMetazoa" id="XM_020003567.1">
    <property type="protein sequence ID" value="XP_019859126.1"/>
    <property type="gene ID" value="LOC100633751"/>
</dbReference>
<organism evidence="13">
    <name type="scientific">Amphimedon queenslandica</name>
    <name type="common">Sponge</name>
    <dbReference type="NCBI Taxonomy" id="400682"/>
    <lineage>
        <taxon>Eukaryota</taxon>
        <taxon>Metazoa</taxon>
        <taxon>Porifera</taxon>
        <taxon>Demospongiae</taxon>
        <taxon>Heteroscleromorpha</taxon>
        <taxon>Haplosclerida</taxon>
        <taxon>Niphatidae</taxon>
        <taxon>Amphimedon</taxon>
    </lineage>
</organism>
<evidence type="ECO:0000259" key="12">
    <source>
        <dbReference type="SMART" id="SM00429"/>
    </source>
</evidence>
<dbReference type="FunFam" id="2.60.40.3180:FF:000004">
    <property type="entry name" value="Transcription factor COE1"/>
    <property type="match status" value="1"/>
</dbReference>
<keyword evidence="7 10" id="KW-0238">DNA-binding</keyword>
<evidence type="ECO:0000256" key="10">
    <source>
        <dbReference type="RuleBase" id="RU004489"/>
    </source>
</evidence>
<evidence type="ECO:0000313" key="13">
    <source>
        <dbReference type="EnsemblMetazoa" id="Aqu2.1.41948_001"/>
    </source>
</evidence>
<keyword evidence="6 10" id="KW-0805">Transcription regulation</keyword>
<evidence type="ECO:0000256" key="11">
    <source>
        <dbReference type="SAM" id="MobiDB-lite"/>
    </source>
</evidence>
<dbReference type="Gene3D" id="2.60.40.3180">
    <property type="entry name" value="Transcription factor COE1, DNA-binding domain"/>
    <property type="match status" value="1"/>
</dbReference>
<dbReference type="SUPFAM" id="SSF81296">
    <property type="entry name" value="E set domains"/>
    <property type="match status" value="1"/>
</dbReference>
<gene>
    <name evidence="13" type="primary">100633751</name>
</gene>
<accession>A0A1X7VR98</accession>
<dbReference type="Pfam" id="PF16422">
    <property type="entry name" value="COE1_DBD"/>
    <property type="match status" value="1"/>
</dbReference>
<evidence type="ECO:0000256" key="3">
    <source>
        <dbReference type="ARBA" id="ARBA00022723"/>
    </source>
</evidence>
<dbReference type="GO" id="GO:0005634">
    <property type="term" value="C:nucleus"/>
    <property type="evidence" value="ECO:0007669"/>
    <property type="project" value="UniProtKB-SubCell"/>
</dbReference>
<dbReference type="InParanoid" id="A0A1X7VR98"/>
<feature type="compositionally biased region" description="Polar residues" evidence="11">
    <location>
        <begin position="471"/>
        <end position="490"/>
    </location>
</feature>
<dbReference type="InterPro" id="IPR003523">
    <property type="entry name" value="Transcription_factor_COE"/>
</dbReference>
<evidence type="ECO:0000256" key="6">
    <source>
        <dbReference type="ARBA" id="ARBA00023015"/>
    </source>
</evidence>
<protein>
    <recommendedName>
        <fullName evidence="12">IPT/TIG domain-containing protein</fullName>
    </recommendedName>
</protein>
<dbReference type="CDD" id="cd11606">
    <property type="entry name" value="COE_DBD"/>
    <property type="match status" value="1"/>
</dbReference>
<feature type="region of interest" description="Disordered" evidence="11">
    <location>
        <begin position="1"/>
        <end position="23"/>
    </location>
</feature>
<dbReference type="GO" id="GO:0006355">
    <property type="term" value="P:regulation of DNA-templated transcription"/>
    <property type="evidence" value="ECO:0007669"/>
    <property type="project" value="InterPro"/>
</dbReference>
<dbReference type="SMART" id="SM00429">
    <property type="entry name" value="IPT"/>
    <property type="match status" value="1"/>
</dbReference>
<dbReference type="Pfam" id="PF01833">
    <property type="entry name" value="TIG"/>
    <property type="match status" value="1"/>
</dbReference>
<dbReference type="AlphaFoldDB" id="A0A1X7VR98"/>
<sequence>MAHESSLSPPVPSGEHIPPPLINHTLPQRSTPYYIAAAQFEKQPPDNMRKSNFFHFIISLFDGQQHRIQVQKAVFKDFYDTVGTDEQEYRNGLIYKLLVVYSDGTQKEEELCVRLIDSNTKQLVPYEGTNKNPDFRRVLLTHELICSRCLERRSCGNKNDTPSDPIILDNFRLKIFAKCNQNCLKNAGNPKDSRRRFQVALYEIDKVSGQPIACSDSMFVHNNSKHGRRPIYRDNVVGDGKPCIVSIYPNEGWTTGGSRITVIGVNFFEGLDIVFGTVPVQSEVLSPNAIAVRTPPATMTGEVDVTLIFRASGAQFCISNPGKFLYTAPDDQIFENSFCRIERVIRQQDDPDQLPKDLVLQRAAELLESCFLSSRGAQSSTVPFGQAPFVYPPSPALIGSNGVFLFTPQPLTPRQGSNGGMLPMSEGLGGGFGYGGGMPNTNGDVYPRHSYMPQTAFPFPEITQHGDPGGSMSTEVKSESQMSSPSQQGLHKSTLANGMVMPFNLPYETAPPYGSNSLPLTHGAGQVNTNNNNSTSVTDSAHIGQMAGSNSLAYMSRLFPGGVPPSPGFLMTHTFSPIPTTPTSMSGGGGLNNQFFAFNSPLLSPTKGRMAKTARPNPLSLSMSNEMPNGISSPNLGSTFTFPPITPSALIAPINLPDLTGGGGGSEVQDPLSVNSGATSGSSTLHSTSLPQTPPPPSSRKRKHDGSPTTELR</sequence>
<comment type="subcellular location">
    <subcellularLocation>
        <location evidence="1 10">Nucleus</location>
    </subcellularLocation>
</comment>
<evidence type="ECO:0000313" key="14">
    <source>
        <dbReference type="Proteomes" id="UP000007879"/>
    </source>
</evidence>
<feature type="compositionally biased region" description="Low complexity" evidence="11">
    <location>
        <begin position="676"/>
        <end position="691"/>
    </location>
</feature>
<comment type="similarity">
    <text evidence="2 10">Belongs to the COE family.</text>
</comment>
<evidence type="ECO:0000256" key="4">
    <source>
        <dbReference type="ARBA" id="ARBA00022771"/>
    </source>
</evidence>